<name>A0A0V0SGG7_9BILA</name>
<dbReference type="OrthoDB" id="5936219at2759"/>
<reference evidence="1 2" key="1">
    <citation type="submission" date="2015-01" db="EMBL/GenBank/DDBJ databases">
        <title>Evolution of Trichinella species and genotypes.</title>
        <authorList>
            <person name="Korhonen P.K."/>
            <person name="Edoardo P."/>
            <person name="Giuseppe L.R."/>
            <person name="Gasser R.B."/>
        </authorList>
    </citation>
    <scope>NUCLEOTIDE SEQUENCE [LARGE SCALE GENOMIC DNA]</scope>
    <source>
        <strain evidence="1">ISS37</strain>
    </source>
</reference>
<organism evidence="1 2">
    <name type="scientific">Trichinella nelsoni</name>
    <dbReference type="NCBI Taxonomy" id="6336"/>
    <lineage>
        <taxon>Eukaryota</taxon>
        <taxon>Metazoa</taxon>
        <taxon>Ecdysozoa</taxon>
        <taxon>Nematoda</taxon>
        <taxon>Enoplea</taxon>
        <taxon>Dorylaimia</taxon>
        <taxon>Trichinellida</taxon>
        <taxon>Trichinellidae</taxon>
        <taxon>Trichinella</taxon>
    </lineage>
</organism>
<evidence type="ECO:0000313" key="1">
    <source>
        <dbReference type="EMBL" id="KRX25571.1"/>
    </source>
</evidence>
<dbReference type="EMBL" id="JYDL01000011">
    <property type="protein sequence ID" value="KRX25571.1"/>
    <property type="molecule type" value="Genomic_DNA"/>
</dbReference>
<comment type="caution">
    <text evidence="1">The sequence shown here is derived from an EMBL/GenBank/DDBJ whole genome shotgun (WGS) entry which is preliminary data.</text>
</comment>
<dbReference type="Proteomes" id="UP000054630">
    <property type="component" value="Unassembled WGS sequence"/>
</dbReference>
<proteinExistence type="predicted"/>
<keyword evidence="2" id="KW-1185">Reference proteome</keyword>
<dbReference type="AlphaFoldDB" id="A0A0V0SGG7"/>
<accession>A0A0V0SGG7</accession>
<sequence length="138" mass="15638">MFLCFQFIISVAARKASDNSQRLTAQQLRTRTVDDTPLQTFQTNNNITLDAHNALSQILLLTKSMSATSLRSLYFSCLQTCSRLPTRNYANECTIKRESTKHRRIIENANTVVDVSEPTCRGETVVYLVIVFVVDDDD</sequence>
<gene>
    <name evidence="1" type="ORF">T07_1629</name>
</gene>
<evidence type="ECO:0000313" key="2">
    <source>
        <dbReference type="Proteomes" id="UP000054630"/>
    </source>
</evidence>
<protein>
    <submittedName>
        <fullName evidence="1">Uncharacterized protein</fullName>
    </submittedName>
</protein>